<dbReference type="OrthoDB" id="3270319at2759"/>
<comment type="caution">
    <text evidence="5">The sequence shown here is derived from an EMBL/GenBank/DDBJ whole genome shotgun (WGS) entry which is preliminary data.</text>
</comment>
<feature type="non-terminal residue" evidence="5">
    <location>
        <position position="1"/>
    </location>
</feature>
<proteinExistence type="predicted"/>
<evidence type="ECO:0008006" key="7">
    <source>
        <dbReference type="Google" id="ProtNLM"/>
    </source>
</evidence>
<dbReference type="AlphaFoldDB" id="A0A9P6JW33"/>
<keyword evidence="1" id="KW-0547">Nucleotide-binding</keyword>
<keyword evidence="6" id="KW-1185">Reference proteome</keyword>
<dbReference type="Gene3D" id="3.40.50.300">
    <property type="entry name" value="P-loop containing nucleotide triphosphate hydrolases"/>
    <property type="match status" value="1"/>
</dbReference>
<feature type="domain" description="Helicase C-terminal" evidence="4">
    <location>
        <begin position="276"/>
        <end position="354"/>
    </location>
</feature>
<name>A0A9P6JW33_9AGAR</name>
<dbReference type="EMBL" id="MU157827">
    <property type="protein sequence ID" value="KAF9534095.1"/>
    <property type="molecule type" value="Genomic_DNA"/>
</dbReference>
<evidence type="ECO:0000259" key="4">
    <source>
        <dbReference type="Pfam" id="PF00271"/>
    </source>
</evidence>
<dbReference type="Pfam" id="PF00271">
    <property type="entry name" value="Helicase_C"/>
    <property type="match status" value="1"/>
</dbReference>
<dbReference type="InterPro" id="IPR000330">
    <property type="entry name" value="SNF2_N"/>
</dbReference>
<protein>
    <recommendedName>
        <fullName evidence="7">Helicase C-terminal domain-containing protein</fullName>
    </recommendedName>
</protein>
<dbReference type="SUPFAM" id="SSF52540">
    <property type="entry name" value="P-loop containing nucleoside triphosphate hydrolases"/>
    <property type="match status" value="1"/>
</dbReference>
<dbReference type="Pfam" id="PF00176">
    <property type="entry name" value="SNF2-rel_dom"/>
    <property type="match status" value="1"/>
</dbReference>
<dbReference type="Proteomes" id="UP000807306">
    <property type="component" value="Unassembled WGS sequence"/>
</dbReference>
<organism evidence="5 6">
    <name type="scientific">Crepidotus variabilis</name>
    <dbReference type="NCBI Taxonomy" id="179855"/>
    <lineage>
        <taxon>Eukaryota</taxon>
        <taxon>Fungi</taxon>
        <taxon>Dikarya</taxon>
        <taxon>Basidiomycota</taxon>
        <taxon>Agaricomycotina</taxon>
        <taxon>Agaricomycetes</taxon>
        <taxon>Agaricomycetidae</taxon>
        <taxon>Agaricales</taxon>
        <taxon>Agaricineae</taxon>
        <taxon>Crepidotaceae</taxon>
        <taxon>Crepidotus</taxon>
    </lineage>
</organism>
<dbReference type="InterPro" id="IPR027417">
    <property type="entry name" value="P-loop_NTPase"/>
</dbReference>
<reference evidence="5" key="1">
    <citation type="submission" date="2020-11" db="EMBL/GenBank/DDBJ databases">
        <authorList>
            <consortium name="DOE Joint Genome Institute"/>
            <person name="Ahrendt S."/>
            <person name="Riley R."/>
            <person name="Andreopoulos W."/>
            <person name="Labutti K."/>
            <person name="Pangilinan J."/>
            <person name="Ruiz-Duenas F.J."/>
            <person name="Barrasa J.M."/>
            <person name="Sanchez-Garcia M."/>
            <person name="Camarero S."/>
            <person name="Miyauchi S."/>
            <person name="Serrano A."/>
            <person name="Linde D."/>
            <person name="Babiker R."/>
            <person name="Drula E."/>
            <person name="Ayuso-Fernandez I."/>
            <person name="Pacheco R."/>
            <person name="Padilla G."/>
            <person name="Ferreira P."/>
            <person name="Barriuso J."/>
            <person name="Kellner H."/>
            <person name="Castanera R."/>
            <person name="Alfaro M."/>
            <person name="Ramirez L."/>
            <person name="Pisabarro A.G."/>
            <person name="Kuo A."/>
            <person name="Tritt A."/>
            <person name="Lipzen A."/>
            <person name="He G."/>
            <person name="Yan M."/>
            <person name="Ng V."/>
            <person name="Cullen D."/>
            <person name="Martin F."/>
            <person name="Rosso M.-N."/>
            <person name="Henrissat B."/>
            <person name="Hibbett D."/>
            <person name="Martinez A.T."/>
            <person name="Grigoriev I.V."/>
        </authorList>
    </citation>
    <scope>NUCLEOTIDE SEQUENCE</scope>
    <source>
        <strain evidence="5">CBS 506.95</strain>
    </source>
</reference>
<evidence type="ECO:0000313" key="5">
    <source>
        <dbReference type="EMBL" id="KAF9534095.1"/>
    </source>
</evidence>
<accession>A0A9P6JW33</accession>
<dbReference type="GO" id="GO:0005524">
    <property type="term" value="F:ATP binding"/>
    <property type="evidence" value="ECO:0007669"/>
    <property type="project" value="InterPro"/>
</dbReference>
<feature type="domain" description="SNF2 N-terminal" evidence="3">
    <location>
        <begin position="31"/>
        <end position="169"/>
    </location>
</feature>
<dbReference type="InterPro" id="IPR038718">
    <property type="entry name" value="SNF2-like_sf"/>
</dbReference>
<dbReference type="InterPro" id="IPR001650">
    <property type="entry name" value="Helicase_C-like"/>
</dbReference>
<evidence type="ECO:0000313" key="6">
    <source>
        <dbReference type="Proteomes" id="UP000807306"/>
    </source>
</evidence>
<evidence type="ECO:0000259" key="3">
    <source>
        <dbReference type="Pfam" id="PF00176"/>
    </source>
</evidence>
<dbReference type="PANTHER" id="PTHR10799">
    <property type="entry name" value="SNF2/RAD54 HELICASE FAMILY"/>
    <property type="match status" value="1"/>
</dbReference>
<keyword evidence="2" id="KW-0067">ATP-binding</keyword>
<evidence type="ECO:0000256" key="2">
    <source>
        <dbReference type="ARBA" id="ARBA00022840"/>
    </source>
</evidence>
<evidence type="ECO:0000256" key="1">
    <source>
        <dbReference type="ARBA" id="ARBA00022741"/>
    </source>
</evidence>
<dbReference type="Gene3D" id="3.40.50.10810">
    <property type="entry name" value="Tandem AAA-ATPase domain"/>
    <property type="match status" value="1"/>
</dbReference>
<gene>
    <name evidence="5" type="ORF">CPB83DRAFT_757111</name>
</gene>
<sequence>KPPAGRVPWDKPKALSNAPKNLFSLKLMTNTIDEGQNFRNCGSKHAAVLEILEHSTIRQVLTATPLQTSTKDIAAMGRMVGLPHFLSDQAWLEEKQDQADLRAARREIPDDYNPLVIGEADDPVTEVQNKIAERLRTQFEGRVVRRTVASLNWNLPPIQKVIAPISPRPWEAKTLSILGERVKDNVSMSNSILKIVSNSFYIEYRMGASWPRMTQTDDIPTFKSLEEWNQKGSIKYTVAAELIRHYLSRDDVEDVIFSNGQAVFPQPTDAASSTPSQNNKILVYQEFTSLGPLFRNVLDLYGIIHLSIDSNTPFDRRAEVVKKFCEEDEFRVLIFSSIGSVGLNLSRANIVVFLVRSPKQMNCSGFNECSRISRGPLRTSGRYLVVLIDSRRRRLSRPFIS</sequence>